<feature type="transmembrane region" description="Helical" evidence="7">
    <location>
        <begin position="133"/>
        <end position="150"/>
    </location>
</feature>
<feature type="transmembrane region" description="Helical" evidence="7">
    <location>
        <begin position="325"/>
        <end position="344"/>
    </location>
</feature>
<dbReference type="SUPFAM" id="SSF103473">
    <property type="entry name" value="MFS general substrate transporter"/>
    <property type="match status" value="1"/>
</dbReference>
<evidence type="ECO:0000256" key="6">
    <source>
        <dbReference type="ARBA" id="ARBA00023136"/>
    </source>
</evidence>
<feature type="transmembrane region" description="Helical" evidence="7">
    <location>
        <begin position="221"/>
        <end position="241"/>
    </location>
</feature>
<dbReference type="Gene3D" id="1.20.1720.10">
    <property type="entry name" value="Multidrug resistance protein D"/>
    <property type="match status" value="1"/>
</dbReference>
<evidence type="ECO:0000256" key="3">
    <source>
        <dbReference type="ARBA" id="ARBA00022475"/>
    </source>
</evidence>
<dbReference type="PRINTS" id="PR01036">
    <property type="entry name" value="TCRTETB"/>
</dbReference>
<keyword evidence="6 7" id="KW-0472">Membrane</keyword>
<dbReference type="InterPro" id="IPR020846">
    <property type="entry name" value="MFS_dom"/>
</dbReference>
<evidence type="ECO:0000256" key="4">
    <source>
        <dbReference type="ARBA" id="ARBA00022692"/>
    </source>
</evidence>
<dbReference type="PANTHER" id="PTHR42718">
    <property type="entry name" value="MAJOR FACILITATOR SUPERFAMILY MULTIDRUG TRANSPORTER MFSC"/>
    <property type="match status" value="1"/>
</dbReference>
<comment type="caution">
    <text evidence="9">The sequence shown here is derived from an EMBL/GenBank/DDBJ whole genome shotgun (WGS) entry which is preliminary data.</text>
</comment>
<dbReference type="InterPro" id="IPR011701">
    <property type="entry name" value="MFS"/>
</dbReference>
<feature type="transmembrane region" description="Helical" evidence="7">
    <location>
        <begin position="187"/>
        <end position="209"/>
    </location>
</feature>
<keyword evidence="5 7" id="KW-1133">Transmembrane helix</keyword>
<evidence type="ECO:0000256" key="7">
    <source>
        <dbReference type="SAM" id="Phobius"/>
    </source>
</evidence>
<feature type="transmembrane region" description="Helical" evidence="7">
    <location>
        <begin position="253"/>
        <end position="270"/>
    </location>
</feature>
<keyword evidence="4 7" id="KW-0812">Transmembrane</keyword>
<evidence type="ECO:0000256" key="1">
    <source>
        <dbReference type="ARBA" id="ARBA00004651"/>
    </source>
</evidence>
<feature type="transmembrane region" description="Helical" evidence="7">
    <location>
        <begin position="380"/>
        <end position="407"/>
    </location>
</feature>
<feature type="transmembrane region" description="Helical" evidence="7">
    <location>
        <begin position="356"/>
        <end position="374"/>
    </location>
</feature>
<accession>A0A4R4UBQ6</accession>
<protein>
    <submittedName>
        <fullName evidence="9">MFS transporter</fullName>
    </submittedName>
</protein>
<feature type="transmembrane region" description="Helical" evidence="7">
    <location>
        <begin position="460"/>
        <end position="480"/>
    </location>
</feature>
<feature type="transmembrane region" description="Helical" evidence="7">
    <location>
        <begin position="428"/>
        <end position="448"/>
    </location>
</feature>
<dbReference type="PANTHER" id="PTHR42718:SF46">
    <property type="entry name" value="BLR6921 PROTEIN"/>
    <property type="match status" value="1"/>
</dbReference>
<feature type="transmembrane region" description="Helical" evidence="7">
    <location>
        <begin position="100"/>
        <end position="127"/>
    </location>
</feature>
<dbReference type="InterPro" id="IPR036259">
    <property type="entry name" value="MFS_trans_sf"/>
</dbReference>
<dbReference type="GO" id="GO:0005886">
    <property type="term" value="C:plasma membrane"/>
    <property type="evidence" value="ECO:0007669"/>
    <property type="project" value="UniProtKB-SubCell"/>
</dbReference>
<proteinExistence type="predicted"/>
<keyword evidence="2" id="KW-0813">Transport</keyword>
<sequence length="495" mass="50546">MKVPSSGSVHSHTSWPLLQIVSFRKLAVMNRWAAFSLLATTQFVLILDSTIVSIAMPPMGRELGMTAQDLSWTTTAYALVFGGLLLLGGRLSDYVGRRRIFIAGMVLFALVSLVGGVASSGGVLIAVRAAQGLAGALVAPAGMSLVMELFKGDPALNKAMGLWGAVGGMGASVGTVLGGLLTDWFGWRSVFLVNTPIGLAVAGLAIVLLPAVRTAEPVRGFDLAGAITSTAGLGLLIYALTGATEAGWASARTLGLGAVAIVLIVAFLVIERRSANPLVPLNVFRRRTLRAGNAVMFLVAAAMQPVAFLLALYTQIVLGYSPTQSGLATVAIPVTIALTASFLGGRMLTRYGLRTTAAAGLVFITSGAALYLRIDVRGDYVLGLLGPEVLTGFGFGLLVGAATVAATSEASPSESGMVSGLFNVTTQVGISVGIAGLVTVAAAVSGGSAAPEALVSGYRAAFLGSTVLSAFALVAALALLPRRKEPAPEDLSVTV</sequence>
<feature type="transmembrane region" description="Helical" evidence="7">
    <location>
        <begin position="32"/>
        <end position="55"/>
    </location>
</feature>
<feature type="transmembrane region" description="Helical" evidence="7">
    <location>
        <begin position="162"/>
        <end position="181"/>
    </location>
</feature>
<evidence type="ECO:0000256" key="2">
    <source>
        <dbReference type="ARBA" id="ARBA00022448"/>
    </source>
</evidence>
<dbReference type="Gene3D" id="1.20.1250.20">
    <property type="entry name" value="MFS general substrate transporter like domains"/>
    <property type="match status" value="1"/>
</dbReference>
<evidence type="ECO:0000259" key="8">
    <source>
        <dbReference type="PROSITE" id="PS50850"/>
    </source>
</evidence>
<keyword evidence="10" id="KW-1185">Reference proteome</keyword>
<dbReference type="EMBL" id="SMKO01000308">
    <property type="protein sequence ID" value="TDC85862.1"/>
    <property type="molecule type" value="Genomic_DNA"/>
</dbReference>
<feature type="domain" description="Major facilitator superfamily (MFS) profile" evidence="8">
    <location>
        <begin position="34"/>
        <end position="484"/>
    </location>
</feature>
<keyword evidence="3" id="KW-1003">Cell membrane</keyword>
<evidence type="ECO:0000256" key="5">
    <source>
        <dbReference type="ARBA" id="ARBA00022989"/>
    </source>
</evidence>
<reference evidence="9 10" key="1">
    <citation type="submission" date="2019-03" db="EMBL/GenBank/DDBJ databases">
        <title>Draft genome sequences of novel Actinobacteria.</title>
        <authorList>
            <person name="Sahin N."/>
            <person name="Ay H."/>
            <person name="Saygin H."/>
        </authorList>
    </citation>
    <scope>NUCLEOTIDE SEQUENCE [LARGE SCALE GENOMIC DNA]</scope>
    <source>
        <strain evidence="9 10">KC310</strain>
    </source>
</reference>
<comment type="subcellular location">
    <subcellularLocation>
        <location evidence="1">Cell membrane</location>
        <topology evidence="1">Multi-pass membrane protein</topology>
    </subcellularLocation>
</comment>
<dbReference type="AlphaFoldDB" id="A0A4R4UBQ6"/>
<dbReference type="GO" id="GO:0022857">
    <property type="term" value="F:transmembrane transporter activity"/>
    <property type="evidence" value="ECO:0007669"/>
    <property type="project" value="InterPro"/>
</dbReference>
<evidence type="ECO:0000313" key="10">
    <source>
        <dbReference type="Proteomes" id="UP000295258"/>
    </source>
</evidence>
<dbReference type="PROSITE" id="PS00216">
    <property type="entry name" value="SUGAR_TRANSPORT_1"/>
    <property type="match status" value="1"/>
</dbReference>
<evidence type="ECO:0000313" key="9">
    <source>
        <dbReference type="EMBL" id="TDC85862.1"/>
    </source>
</evidence>
<dbReference type="PROSITE" id="PS50850">
    <property type="entry name" value="MFS"/>
    <property type="match status" value="1"/>
</dbReference>
<dbReference type="Pfam" id="PF07690">
    <property type="entry name" value="MFS_1"/>
    <property type="match status" value="1"/>
</dbReference>
<dbReference type="CDD" id="cd17321">
    <property type="entry name" value="MFS_MMR_MDR_like"/>
    <property type="match status" value="1"/>
</dbReference>
<gene>
    <name evidence="9" type="ORF">E1292_48520</name>
</gene>
<dbReference type="Proteomes" id="UP000295258">
    <property type="component" value="Unassembled WGS sequence"/>
</dbReference>
<feature type="transmembrane region" description="Helical" evidence="7">
    <location>
        <begin position="291"/>
        <end position="313"/>
    </location>
</feature>
<organism evidence="9 10">
    <name type="scientific">Nonomuraea deserti</name>
    <dbReference type="NCBI Taxonomy" id="1848322"/>
    <lineage>
        <taxon>Bacteria</taxon>
        <taxon>Bacillati</taxon>
        <taxon>Actinomycetota</taxon>
        <taxon>Actinomycetes</taxon>
        <taxon>Streptosporangiales</taxon>
        <taxon>Streptosporangiaceae</taxon>
        <taxon>Nonomuraea</taxon>
    </lineage>
</organism>
<dbReference type="InterPro" id="IPR005829">
    <property type="entry name" value="Sugar_transporter_CS"/>
</dbReference>
<feature type="transmembrane region" description="Helical" evidence="7">
    <location>
        <begin position="70"/>
        <end position="88"/>
    </location>
</feature>
<name>A0A4R4UBQ6_9ACTN</name>